<accession>A0A9D2PXH4</accession>
<comment type="caution">
    <text evidence="2">The sequence shown here is derived from an EMBL/GenBank/DDBJ whole genome shotgun (WGS) entry which is preliminary data.</text>
</comment>
<gene>
    <name evidence="2" type="ORF">H9932_05140</name>
</gene>
<organism evidence="2 3">
    <name type="scientific">Candidatus Brachybacterium intestinipullorum</name>
    <dbReference type="NCBI Taxonomy" id="2838512"/>
    <lineage>
        <taxon>Bacteria</taxon>
        <taxon>Bacillati</taxon>
        <taxon>Actinomycetota</taxon>
        <taxon>Actinomycetes</taxon>
        <taxon>Micrococcales</taxon>
        <taxon>Dermabacteraceae</taxon>
        <taxon>Brachybacterium</taxon>
    </lineage>
</organism>
<dbReference type="EMBL" id="DWWC01000100">
    <property type="protein sequence ID" value="HJC69052.1"/>
    <property type="molecule type" value="Genomic_DNA"/>
</dbReference>
<name>A0A9D2PXH4_9MICO</name>
<dbReference type="AlphaFoldDB" id="A0A9D2PXH4"/>
<evidence type="ECO:0000313" key="2">
    <source>
        <dbReference type="EMBL" id="HJC69052.1"/>
    </source>
</evidence>
<keyword evidence="1" id="KW-1133">Transmembrane helix</keyword>
<proteinExistence type="predicted"/>
<keyword evidence="1" id="KW-0472">Membrane</keyword>
<reference evidence="2" key="1">
    <citation type="journal article" date="2021" name="PeerJ">
        <title>Extensive microbial diversity within the chicken gut microbiome revealed by metagenomics and culture.</title>
        <authorList>
            <person name="Gilroy R."/>
            <person name="Ravi A."/>
            <person name="Getino M."/>
            <person name="Pursley I."/>
            <person name="Horton D.L."/>
            <person name="Alikhan N.F."/>
            <person name="Baker D."/>
            <person name="Gharbi K."/>
            <person name="Hall N."/>
            <person name="Watson M."/>
            <person name="Adriaenssens E.M."/>
            <person name="Foster-Nyarko E."/>
            <person name="Jarju S."/>
            <person name="Secka A."/>
            <person name="Antonio M."/>
            <person name="Oren A."/>
            <person name="Chaudhuri R.R."/>
            <person name="La Ragione R."/>
            <person name="Hildebrand F."/>
            <person name="Pallen M.J."/>
        </authorList>
    </citation>
    <scope>NUCLEOTIDE SEQUENCE</scope>
    <source>
        <strain evidence="2">CHK130-7132</strain>
    </source>
</reference>
<evidence type="ECO:0000256" key="1">
    <source>
        <dbReference type="SAM" id="Phobius"/>
    </source>
</evidence>
<sequence length="239" mass="25379">MGIFGMLRRDDAARTTARQAMKEARTEKIGAEPTGAVQRMIDTVRDIGLDGKLTYSSAAQVARKAQRGRARKHPERAVRRIIRSHRRGVTAAGFLTGLGGVVTLPVLLPTNVMEFYIQSTRMVGAIAVVRGYDLDDQEVRVRVLAALLGEESGDVLSSLGLGPVAGAAVRGVAGRLPDSPHSAIVQAVGGRLIRRFGLRSARLFGKAIPGLGGVLGALSDRRQLRRIAEAATTGFPPVG</sequence>
<protein>
    <submittedName>
        <fullName evidence="2">EcsC family protein</fullName>
    </submittedName>
</protein>
<feature type="transmembrane region" description="Helical" evidence="1">
    <location>
        <begin position="89"/>
        <end position="108"/>
    </location>
</feature>
<evidence type="ECO:0000313" key="3">
    <source>
        <dbReference type="Proteomes" id="UP000823854"/>
    </source>
</evidence>
<keyword evidence="1" id="KW-0812">Transmembrane</keyword>
<dbReference type="Proteomes" id="UP000823854">
    <property type="component" value="Unassembled WGS sequence"/>
</dbReference>
<reference evidence="2" key="2">
    <citation type="submission" date="2021-04" db="EMBL/GenBank/DDBJ databases">
        <authorList>
            <person name="Gilroy R."/>
        </authorList>
    </citation>
    <scope>NUCLEOTIDE SEQUENCE</scope>
    <source>
        <strain evidence="2">CHK130-7132</strain>
    </source>
</reference>